<comment type="caution">
    <text evidence="1">The sequence shown here is derived from an EMBL/GenBank/DDBJ whole genome shotgun (WGS) entry which is preliminary data.</text>
</comment>
<accession>A0AAW0EDJ4</accession>
<evidence type="ECO:0000313" key="1">
    <source>
        <dbReference type="EMBL" id="KAK7063712.1"/>
    </source>
</evidence>
<dbReference type="AlphaFoldDB" id="A0AAW0EDJ4"/>
<proteinExistence type="predicted"/>
<organism evidence="1 2">
    <name type="scientific">Favolaschia claudopus</name>
    <dbReference type="NCBI Taxonomy" id="2862362"/>
    <lineage>
        <taxon>Eukaryota</taxon>
        <taxon>Fungi</taxon>
        <taxon>Dikarya</taxon>
        <taxon>Basidiomycota</taxon>
        <taxon>Agaricomycotina</taxon>
        <taxon>Agaricomycetes</taxon>
        <taxon>Agaricomycetidae</taxon>
        <taxon>Agaricales</taxon>
        <taxon>Marasmiineae</taxon>
        <taxon>Mycenaceae</taxon>
        <taxon>Favolaschia</taxon>
    </lineage>
</organism>
<reference evidence="1 2" key="1">
    <citation type="journal article" date="2024" name="J Genomics">
        <title>Draft genome sequencing and assembly of Favolaschia claudopus CIRM-BRFM 2984 isolated from oak limbs.</title>
        <authorList>
            <person name="Navarro D."/>
            <person name="Drula E."/>
            <person name="Chaduli D."/>
            <person name="Cazenave R."/>
            <person name="Ahrendt S."/>
            <person name="Wang J."/>
            <person name="Lipzen A."/>
            <person name="Daum C."/>
            <person name="Barry K."/>
            <person name="Grigoriev I.V."/>
            <person name="Favel A."/>
            <person name="Rosso M.N."/>
            <person name="Martin F."/>
        </authorList>
    </citation>
    <scope>NUCLEOTIDE SEQUENCE [LARGE SCALE GENOMIC DNA]</scope>
    <source>
        <strain evidence="1 2">CIRM-BRFM 2984</strain>
    </source>
</reference>
<gene>
    <name evidence="1" type="ORF">R3P38DRAFT_3339194</name>
</gene>
<evidence type="ECO:0000313" key="2">
    <source>
        <dbReference type="Proteomes" id="UP001362999"/>
    </source>
</evidence>
<name>A0AAW0EDJ4_9AGAR</name>
<dbReference type="InterPro" id="IPR032675">
    <property type="entry name" value="LRR_dom_sf"/>
</dbReference>
<dbReference type="SUPFAM" id="SSF52047">
    <property type="entry name" value="RNI-like"/>
    <property type="match status" value="1"/>
</dbReference>
<protein>
    <recommendedName>
        <fullName evidence="3">F-box domain-containing protein</fullName>
    </recommendedName>
</protein>
<dbReference type="EMBL" id="JAWWNJ010000001">
    <property type="protein sequence ID" value="KAK7063712.1"/>
    <property type="molecule type" value="Genomic_DNA"/>
</dbReference>
<keyword evidence="2" id="KW-1185">Reference proteome</keyword>
<sequence length="419" mass="47308">MSHISTLSTLRAHLDQLESAIHSAKRKVVLRDLKLKRSQGRRKLNLILDPIARLPLELQSEIFALCMPSDSSPQRPNYRTVPMLFLGVSRLWRDIALATPKLWTRLRMESLPCEPGFVKFCRRWIERAKCMPLSLALQGDLVIEDNIRDFLDECGHQVHHLFLDVDNSVDAGASEDRLIKIEASFPSLKTLSITGMSGSYPDDSVGITNPTDFTHLLDAAPVLETFTLRHLHKHYSSREILSSSTYTSLERVHLGSTWNDQWASEDFLGYLTLPSLRDLCVGEFYDVEEFTAFLIRSSPPLDSLRMSPEKRSREHLAACFRLIPTLTTLTLDGVYNICVVQQLNGAAWDTILRTLKRRASRHSQLKTFQVACAAPVQACVARELRKLISDGLEIHVGELGNEPFREDLVQVGPPLTDLG</sequence>
<evidence type="ECO:0008006" key="3">
    <source>
        <dbReference type="Google" id="ProtNLM"/>
    </source>
</evidence>
<dbReference type="Gene3D" id="3.80.10.10">
    <property type="entry name" value="Ribonuclease Inhibitor"/>
    <property type="match status" value="1"/>
</dbReference>
<dbReference type="Proteomes" id="UP001362999">
    <property type="component" value="Unassembled WGS sequence"/>
</dbReference>